<dbReference type="Proteomes" id="UP000278807">
    <property type="component" value="Unassembled WGS sequence"/>
</dbReference>
<reference evidence="4" key="1">
    <citation type="submission" date="2017-02" db="UniProtKB">
        <authorList>
            <consortium name="WormBaseParasite"/>
        </authorList>
    </citation>
    <scope>IDENTIFICATION</scope>
</reference>
<gene>
    <name evidence="2" type="ORF">HNAJ_LOCUS565</name>
</gene>
<protein>
    <submittedName>
        <fullName evidence="4">Forty-two-three domain-containing protein 1</fullName>
    </submittedName>
</protein>
<evidence type="ECO:0000313" key="3">
    <source>
        <dbReference type="Proteomes" id="UP000278807"/>
    </source>
</evidence>
<feature type="region of interest" description="Disordered" evidence="1">
    <location>
        <begin position="151"/>
        <end position="223"/>
    </location>
</feature>
<dbReference type="WBParaSite" id="HNAJ_0000056401-mRNA-1">
    <property type="protein sequence ID" value="HNAJ_0000056401-mRNA-1"/>
    <property type="gene ID" value="HNAJ_0000056401"/>
</dbReference>
<sequence length="298" mass="33905">MEIGNAIDMSLDDIIKLNKKAKHPVVSKRVSAKKRRGIVAKKTAALRPSLLKNMKSRQTLAAQAIFKRAKQTAAIAAKVAADAAALVSPSYSAPNTGVTQANNRRMLVQRRIMTKKRILIRQRQQQQLRRSQDLRNRLNNLTQRQIQIPIQQQARSFNQRRSFNRGNRNNNNGNLPRIQRVISNTAGGNRQWQNATQGVNRSRFSRRGQLTRTGSNNSRMSSLPAYQQYIEQARALIRAQKEMRNTPTPTNVNRTRPNQTYARNIFVDVPVKNNGAGGDFRSGNRFVRGGRGDRRFRR</sequence>
<organism evidence="4">
    <name type="scientific">Rodentolepis nana</name>
    <name type="common">Dwarf tapeworm</name>
    <name type="synonym">Hymenolepis nana</name>
    <dbReference type="NCBI Taxonomy" id="102285"/>
    <lineage>
        <taxon>Eukaryota</taxon>
        <taxon>Metazoa</taxon>
        <taxon>Spiralia</taxon>
        <taxon>Lophotrochozoa</taxon>
        <taxon>Platyhelminthes</taxon>
        <taxon>Cestoda</taxon>
        <taxon>Eucestoda</taxon>
        <taxon>Cyclophyllidea</taxon>
        <taxon>Hymenolepididae</taxon>
        <taxon>Rodentolepis</taxon>
    </lineage>
</organism>
<evidence type="ECO:0000256" key="1">
    <source>
        <dbReference type="SAM" id="MobiDB-lite"/>
    </source>
</evidence>
<name>A0A0R3T134_RODNA</name>
<dbReference type="EMBL" id="UZAE01000166">
    <property type="protein sequence ID" value="VDN96424.1"/>
    <property type="molecule type" value="Genomic_DNA"/>
</dbReference>
<proteinExistence type="predicted"/>
<keyword evidence="3" id="KW-1185">Reference proteome</keyword>
<dbReference type="OrthoDB" id="6283178at2759"/>
<reference evidence="2 3" key="2">
    <citation type="submission" date="2018-11" db="EMBL/GenBank/DDBJ databases">
        <authorList>
            <consortium name="Pathogen Informatics"/>
        </authorList>
    </citation>
    <scope>NUCLEOTIDE SEQUENCE [LARGE SCALE GENOMIC DNA]</scope>
</reference>
<dbReference type="AlphaFoldDB" id="A0A0R3T134"/>
<evidence type="ECO:0000313" key="2">
    <source>
        <dbReference type="EMBL" id="VDN96424.1"/>
    </source>
</evidence>
<accession>A0A0R3T134</accession>
<evidence type="ECO:0000313" key="4">
    <source>
        <dbReference type="WBParaSite" id="HNAJ_0000056401-mRNA-1"/>
    </source>
</evidence>
<feature type="compositionally biased region" description="Low complexity" evidence="1">
    <location>
        <begin position="151"/>
        <end position="174"/>
    </location>
</feature>
<feature type="compositionally biased region" description="Polar residues" evidence="1">
    <location>
        <begin position="181"/>
        <end position="223"/>
    </location>
</feature>